<accession>A0A7L0JJ93</accession>
<dbReference type="InterPro" id="IPR028034">
    <property type="entry name" value="HU-CCDC81"/>
</dbReference>
<evidence type="ECO:0000313" key="4">
    <source>
        <dbReference type="Proteomes" id="UP000537522"/>
    </source>
</evidence>
<feature type="domain" description="CCDC81 HU" evidence="2">
    <location>
        <begin position="109"/>
        <end position="182"/>
    </location>
</feature>
<dbReference type="Pfam" id="PF14908">
    <property type="entry name" value="HU-CCDC81_euk_1"/>
    <property type="match status" value="1"/>
</dbReference>
<gene>
    <name evidence="3" type="primary">Ccdc81_0</name>
    <name evidence="3" type="ORF">CHATOR_R03961</name>
</gene>
<dbReference type="Proteomes" id="UP000537522">
    <property type="component" value="Unassembled WGS sequence"/>
</dbReference>
<name>A0A7L0JJ93_CHATO</name>
<dbReference type="GO" id="GO:0005815">
    <property type="term" value="C:microtubule organizing center"/>
    <property type="evidence" value="ECO:0007669"/>
    <property type="project" value="TreeGrafter"/>
</dbReference>
<evidence type="ECO:0000259" key="1">
    <source>
        <dbReference type="Pfam" id="PF14908"/>
    </source>
</evidence>
<dbReference type="InterPro" id="IPR026295">
    <property type="entry name" value="CCD81"/>
</dbReference>
<dbReference type="PANTHER" id="PTHR14362">
    <property type="entry name" value="COILED-COIL DOMAIN-CONTAINING PROTEIN 81"/>
    <property type="match status" value="1"/>
</dbReference>
<dbReference type="Pfam" id="PF18289">
    <property type="entry name" value="HU-CCDC81_euk_2"/>
    <property type="match status" value="1"/>
</dbReference>
<protein>
    <submittedName>
        <fullName evidence="3">CCD81 protein</fullName>
    </submittedName>
</protein>
<evidence type="ECO:0000259" key="2">
    <source>
        <dbReference type="Pfam" id="PF18289"/>
    </source>
</evidence>
<reference evidence="3 4" key="1">
    <citation type="submission" date="2019-09" db="EMBL/GenBank/DDBJ databases">
        <title>Bird 10,000 Genomes (B10K) Project - Family phase.</title>
        <authorList>
            <person name="Zhang G."/>
        </authorList>
    </citation>
    <scope>NUCLEOTIDE SEQUENCE [LARGE SCALE GENOMIC DNA]</scope>
    <source>
        <strain evidence="3">B10K-DU-011-36</strain>
        <tissue evidence="3">Muscle</tissue>
    </source>
</reference>
<comment type="caution">
    <text evidence="3">The sequence shown here is derived from an EMBL/GenBank/DDBJ whole genome shotgun (WGS) entry which is preliminary data.</text>
</comment>
<feature type="non-terminal residue" evidence="3">
    <location>
        <position position="198"/>
    </location>
</feature>
<dbReference type="PANTHER" id="PTHR14362:SF2">
    <property type="entry name" value="COILED-COIL DOMAIN-CONTAINING PROTEIN 81"/>
    <property type="match status" value="1"/>
</dbReference>
<dbReference type="InterPro" id="IPR040673">
    <property type="entry name" value="CCDC81_HU_dom_2"/>
</dbReference>
<evidence type="ECO:0000313" key="3">
    <source>
        <dbReference type="EMBL" id="NXK44635.1"/>
    </source>
</evidence>
<sequence length="198" mass="22182">ATTMTLFFWTQEGDLKASERALFPTLVSLTAKETVKIWDQVSLDIQWQSAASKNVRIVGLGTFAVVRQELHVGGNDCLLVQRPVFQLSNVVRKILNLTYAKSIIPDSTPVVPLDYATIALETTNPLDAVENCLNETVRYLSHSISNGLNIDFVFQNMSILCIKQKKVKMRFYEKFLLSLDAKGNFKEVLINVSLTVLA</sequence>
<organism evidence="3 4">
    <name type="scientific">Chauna torquata</name>
    <name type="common">Southern screamer</name>
    <dbReference type="NCBI Taxonomy" id="30388"/>
    <lineage>
        <taxon>Eukaryota</taxon>
        <taxon>Metazoa</taxon>
        <taxon>Chordata</taxon>
        <taxon>Craniata</taxon>
        <taxon>Vertebrata</taxon>
        <taxon>Euteleostomi</taxon>
        <taxon>Archelosauria</taxon>
        <taxon>Archosauria</taxon>
        <taxon>Dinosauria</taxon>
        <taxon>Saurischia</taxon>
        <taxon>Theropoda</taxon>
        <taxon>Coelurosauria</taxon>
        <taxon>Aves</taxon>
        <taxon>Neognathae</taxon>
        <taxon>Galloanserae</taxon>
        <taxon>Anseriformes</taxon>
        <taxon>Anhimidae</taxon>
        <taxon>Chauna</taxon>
    </lineage>
</organism>
<feature type="domain" description="CCDC81 HU" evidence="1">
    <location>
        <begin position="17"/>
        <end position="97"/>
    </location>
</feature>
<proteinExistence type="predicted"/>
<keyword evidence="4" id="KW-1185">Reference proteome</keyword>
<feature type="non-terminal residue" evidence="3">
    <location>
        <position position="1"/>
    </location>
</feature>
<dbReference type="EMBL" id="VXAL01001018">
    <property type="protein sequence ID" value="NXK44635.1"/>
    <property type="molecule type" value="Genomic_DNA"/>
</dbReference>
<dbReference type="AlphaFoldDB" id="A0A7L0JJ93"/>